<dbReference type="CDD" id="cd00118">
    <property type="entry name" value="LysM"/>
    <property type="match status" value="1"/>
</dbReference>
<evidence type="ECO:0000313" key="3">
    <source>
        <dbReference type="EMBL" id="QFQ66285.1"/>
    </source>
</evidence>
<reference evidence="3" key="1">
    <citation type="journal article" date="2019" name="New Phytol.">
        <title>A LysM effector subverts chitin-triggered immunity to facilitate arbuscular mycorrhizal symbiosis.</title>
        <authorList>
            <person name="Zeng T."/>
            <person name="Rodriguez-Moreno L."/>
            <person name="Mansurkhodzaev A."/>
            <person name="Wang P."/>
            <person name="van den Berg W."/>
            <person name="Gasciolli V."/>
            <person name="Cottaz S."/>
            <person name="Fort S."/>
            <person name="Thomma B.P.H.J."/>
            <person name="Bono J.J."/>
            <person name="Bisseling T."/>
            <person name="Limpens E."/>
        </authorList>
    </citation>
    <scope>NUCLEOTIDE SEQUENCE</scope>
    <source>
        <strain evidence="3">RiSLM-2_A4</strain>
    </source>
</reference>
<name>A0A5P8I3I8_9GLOM</name>
<evidence type="ECO:0000256" key="1">
    <source>
        <dbReference type="SAM" id="SignalP"/>
    </source>
</evidence>
<dbReference type="Pfam" id="PF01476">
    <property type="entry name" value="LysM"/>
    <property type="match status" value="1"/>
</dbReference>
<feature type="chain" id="PRO_5024466368" evidence="1">
    <location>
        <begin position="23"/>
        <end position="82"/>
    </location>
</feature>
<feature type="signal peptide" evidence="1">
    <location>
        <begin position="1"/>
        <end position="22"/>
    </location>
</feature>
<dbReference type="InterPro" id="IPR018392">
    <property type="entry name" value="LysM"/>
</dbReference>
<dbReference type="SUPFAM" id="SSF54106">
    <property type="entry name" value="LysM domain"/>
    <property type="match status" value="1"/>
</dbReference>
<evidence type="ECO:0000259" key="2">
    <source>
        <dbReference type="PROSITE" id="PS51782"/>
    </source>
</evidence>
<feature type="domain" description="LysM" evidence="2">
    <location>
        <begin position="30"/>
        <end position="75"/>
    </location>
</feature>
<keyword evidence="1" id="KW-0732">Signal</keyword>
<dbReference type="PROSITE" id="PS51782">
    <property type="entry name" value="LYSM"/>
    <property type="match status" value="1"/>
</dbReference>
<sequence>MRLNKSLLLLTILFALIAVASSQRLTTCIRVYIVVPGDTLNKIAISFGVSLNDLKKANPCITNPNLIFPGCIIRIPNRTQCF</sequence>
<organism evidence="3">
    <name type="scientific">Rhizophagus irregularis</name>
    <dbReference type="NCBI Taxonomy" id="588596"/>
    <lineage>
        <taxon>Eukaryota</taxon>
        <taxon>Fungi</taxon>
        <taxon>Fungi incertae sedis</taxon>
        <taxon>Mucoromycota</taxon>
        <taxon>Glomeromycotina</taxon>
        <taxon>Glomeromycetes</taxon>
        <taxon>Glomerales</taxon>
        <taxon>Glomeraceae</taxon>
        <taxon>Rhizophagus</taxon>
    </lineage>
</organism>
<accession>A0A5P8I3I8</accession>
<dbReference type="EMBL" id="MN520642">
    <property type="protein sequence ID" value="QFQ66285.1"/>
    <property type="molecule type" value="Genomic_DNA"/>
</dbReference>
<protein>
    <submittedName>
        <fullName evidence="3">Chitin-binding LysM effector</fullName>
    </submittedName>
</protein>
<dbReference type="AlphaFoldDB" id="A0A5P8I3I8"/>
<dbReference type="SMART" id="SM00257">
    <property type="entry name" value="LysM"/>
    <property type="match status" value="1"/>
</dbReference>
<proteinExistence type="predicted"/>
<dbReference type="InterPro" id="IPR036779">
    <property type="entry name" value="LysM_dom_sf"/>
</dbReference>
<dbReference type="Gene3D" id="3.10.350.10">
    <property type="entry name" value="LysM domain"/>
    <property type="match status" value="1"/>
</dbReference>